<comment type="caution">
    <text evidence="1">The sequence shown here is derived from an EMBL/GenBank/DDBJ whole genome shotgun (WGS) entry which is preliminary data.</text>
</comment>
<evidence type="ECO:0008006" key="3">
    <source>
        <dbReference type="Google" id="ProtNLM"/>
    </source>
</evidence>
<reference evidence="1 2" key="1">
    <citation type="submission" date="2022-11" db="EMBL/GenBank/DDBJ databases">
        <title>Study of microbial diversity in lake waters.</title>
        <authorList>
            <person name="Zhang J."/>
        </authorList>
    </citation>
    <scope>NUCLEOTIDE SEQUENCE [LARGE SCALE GENOMIC DNA]</scope>
    <source>
        <strain evidence="1 2">DT12</strain>
    </source>
</reference>
<dbReference type="Pfam" id="PF11578">
    <property type="entry name" value="DUF3237"/>
    <property type="match status" value="1"/>
</dbReference>
<dbReference type="RefSeq" id="WP_267151731.1">
    <property type="nucleotide sequence ID" value="NZ_JAPMLT010000004.1"/>
</dbReference>
<dbReference type="Proteomes" id="UP001208017">
    <property type="component" value="Unassembled WGS sequence"/>
</dbReference>
<proteinExistence type="predicted"/>
<evidence type="ECO:0000313" key="2">
    <source>
        <dbReference type="Proteomes" id="UP001208017"/>
    </source>
</evidence>
<organism evidence="1 2">
    <name type="scientific">Tumebacillus lacus</name>
    <dbReference type="NCBI Taxonomy" id="2995335"/>
    <lineage>
        <taxon>Bacteria</taxon>
        <taxon>Bacillati</taxon>
        <taxon>Bacillota</taxon>
        <taxon>Bacilli</taxon>
        <taxon>Bacillales</taxon>
        <taxon>Alicyclobacillaceae</taxon>
        <taxon>Tumebacillus</taxon>
    </lineage>
</organism>
<protein>
    <recommendedName>
        <fullName evidence="3">DUF3237 domain-containing protein</fullName>
    </recommendedName>
</protein>
<gene>
    <name evidence="1" type="ORF">OS242_10990</name>
</gene>
<dbReference type="Gene3D" id="2.40.160.20">
    <property type="match status" value="1"/>
</dbReference>
<accession>A0ABT3X3T5</accession>
<name>A0ABT3X3T5_9BACL</name>
<keyword evidence="2" id="KW-1185">Reference proteome</keyword>
<evidence type="ECO:0000313" key="1">
    <source>
        <dbReference type="EMBL" id="MCX7570487.1"/>
    </source>
</evidence>
<sequence length="133" mass="14913">MENVLFHVTGRFTRADRIGRVPEGERGNFHFNGDVTGEINGTLDGCDYALITEGDVYNIHIHELLTTAEGELISFERTGQSLPHEEEGFLNTLGKGMARTASERLAWLNEADLVWGARINRATFEYTAWVKKA</sequence>
<dbReference type="EMBL" id="JAPMLT010000004">
    <property type="protein sequence ID" value="MCX7570487.1"/>
    <property type="molecule type" value="Genomic_DNA"/>
</dbReference>